<dbReference type="EMBL" id="SAUW01000006">
    <property type="protein sequence ID" value="RWR13116.1"/>
    <property type="molecule type" value="Genomic_DNA"/>
</dbReference>
<reference evidence="4 5" key="2">
    <citation type="submission" date="2019-01" db="EMBL/GenBank/DDBJ databases">
        <authorList>
            <person name="Li Y."/>
        </authorList>
    </citation>
    <scope>NUCLEOTIDE SEQUENCE [LARGE SCALE GENOMIC DNA]</scope>
    <source>
        <strain evidence="2 5">2D-5</strain>
        <strain evidence="3 4">D19-10-3-21</strain>
    </source>
</reference>
<dbReference type="InterPro" id="IPR036527">
    <property type="entry name" value="SCP2_sterol-bd_dom_sf"/>
</dbReference>
<accession>A0A451GCM6</accession>
<dbReference type="OrthoDB" id="9809312at2"/>
<comment type="caution">
    <text evidence="3">The sequence shown here is derived from an EMBL/GenBank/DDBJ whole genome shotgun (WGS) entry which is preliminary data.</text>
</comment>
<sequence length="95" mass="9835">MSTVIDKAVEALAKRLPDGFSPVAKFVIEGEGSIIADAQGVRAGDGPAEVTLSADLDTFRGLFEGRVNPTVAFMQGRLKVDGPMGLAMKLGSALS</sequence>
<dbReference type="Gene3D" id="3.30.1050.10">
    <property type="entry name" value="SCP2 sterol-binding domain"/>
    <property type="match status" value="1"/>
</dbReference>
<feature type="domain" description="SCP2" evidence="1">
    <location>
        <begin position="25"/>
        <end position="94"/>
    </location>
</feature>
<dbReference type="Proteomes" id="UP000285295">
    <property type="component" value="Unassembled WGS sequence"/>
</dbReference>
<evidence type="ECO:0000313" key="2">
    <source>
        <dbReference type="EMBL" id="RWR13116.1"/>
    </source>
</evidence>
<proteinExistence type="predicted"/>
<dbReference type="RefSeq" id="WP_128182416.1">
    <property type="nucleotide sequence ID" value="NZ_SAUV01000005.1"/>
</dbReference>
<keyword evidence="5" id="KW-1185">Reference proteome</keyword>
<name>A0A443KAA7_9RHOB</name>
<reference evidence="4 5" key="1">
    <citation type="submission" date="2019-01" db="EMBL/GenBank/DDBJ databases">
        <title>Sinorhodobacter populi sp. nov. isolated from the symptomatic bark tissue of Populus euramericana canker.</title>
        <authorList>
            <person name="Xu G."/>
        </authorList>
    </citation>
    <scope>NUCLEOTIDE SEQUENCE [LARGE SCALE GENOMIC DNA]</scope>
    <source>
        <strain evidence="2 5">2D-5</strain>
        <strain evidence="3 4">D19-10-3-21</strain>
    </source>
</reference>
<dbReference type="AlphaFoldDB" id="A0A443KAA7"/>
<dbReference type="SUPFAM" id="SSF55718">
    <property type="entry name" value="SCP-like"/>
    <property type="match status" value="1"/>
</dbReference>
<organism evidence="3 4">
    <name type="scientific">Paenirhodobacter populi</name>
    <dbReference type="NCBI Taxonomy" id="2306993"/>
    <lineage>
        <taxon>Bacteria</taxon>
        <taxon>Pseudomonadati</taxon>
        <taxon>Pseudomonadota</taxon>
        <taxon>Alphaproteobacteria</taxon>
        <taxon>Rhodobacterales</taxon>
        <taxon>Rhodobacter group</taxon>
        <taxon>Paenirhodobacter</taxon>
    </lineage>
</organism>
<protein>
    <submittedName>
        <fullName evidence="3">SCP2 sterol-binding domain-containing protein</fullName>
    </submittedName>
</protein>
<accession>A0A443KAA7</accession>
<gene>
    <name evidence="3" type="ORF">D2T31_09880</name>
    <name evidence="2" type="ORF">D2T33_07275</name>
</gene>
<dbReference type="EMBL" id="SAUX01000010">
    <property type="protein sequence ID" value="RWR29739.1"/>
    <property type="molecule type" value="Genomic_DNA"/>
</dbReference>
<dbReference type="Pfam" id="PF02036">
    <property type="entry name" value="SCP2"/>
    <property type="match status" value="1"/>
</dbReference>
<dbReference type="Proteomes" id="UP000285710">
    <property type="component" value="Unassembled WGS sequence"/>
</dbReference>
<evidence type="ECO:0000259" key="1">
    <source>
        <dbReference type="Pfam" id="PF02036"/>
    </source>
</evidence>
<evidence type="ECO:0000313" key="3">
    <source>
        <dbReference type="EMBL" id="RWR29739.1"/>
    </source>
</evidence>
<dbReference type="InterPro" id="IPR003033">
    <property type="entry name" value="SCP2_sterol-bd_dom"/>
</dbReference>
<evidence type="ECO:0000313" key="5">
    <source>
        <dbReference type="Proteomes" id="UP000285710"/>
    </source>
</evidence>
<evidence type="ECO:0000313" key="4">
    <source>
        <dbReference type="Proteomes" id="UP000285295"/>
    </source>
</evidence>